<dbReference type="PROSITE" id="PS51257">
    <property type="entry name" value="PROKAR_LIPOPROTEIN"/>
    <property type="match status" value="1"/>
</dbReference>
<evidence type="ECO:0000256" key="2">
    <source>
        <dbReference type="SAM" id="SignalP"/>
    </source>
</evidence>
<evidence type="ECO:0000313" key="5">
    <source>
        <dbReference type="Proteomes" id="UP001596298"/>
    </source>
</evidence>
<proteinExistence type="predicted"/>
<feature type="signal peptide" evidence="2">
    <location>
        <begin position="1"/>
        <end position="20"/>
    </location>
</feature>
<comment type="caution">
    <text evidence="4">The sequence shown here is derived from an EMBL/GenBank/DDBJ whole genome shotgun (WGS) entry which is preliminary data.</text>
</comment>
<evidence type="ECO:0000259" key="3">
    <source>
        <dbReference type="Pfam" id="PF13473"/>
    </source>
</evidence>
<evidence type="ECO:0000313" key="4">
    <source>
        <dbReference type="EMBL" id="MFC6707675.1"/>
    </source>
</evidence>
<protein>
    <submittedName>
        <fullName evidence="4">Cupredoxin domain-containing protein</fullName>
    </submittedName>
</protein>
<gene>
    <name evidence="4" type="ORF">ACFQDH_21140</name>
</gene>
<accession>A0ABW2ALJ7</accession>
<dbReference type="SUPFAM" id="SSF49503">
    <property type="entry name" value="Cupredoxins"/>
    <property type="match status" value="1"/>
</dbReference>
<dbReference type="InterPro" id="IPR052721">
    <property type="entry name" value="ET_Amicyanin"/>
</dbReference>
<organism evidence="4 5">
    <name type="scientific">Flexivirga alba</name>
    <dbReference type="NCBI Taxonomy" id="702742"/>
    <lineage>
        <taxon>Bacteria</taxon>
        <taxon>Bacillati</taxon>
        <taxon>Actinomycetota</taxon>
        <taxon>Actinomycetes</taxon>
        <taxon>Micrococcales</taxon>
        <taxon>Dermacoccaceae</taxon>
        <taxon>Flexivirga</taxon>
    </lineage>
</organism>
<name>A0ABW2ALJ7_9MICO</name>
<keyword evidence="5" id="KW-1185">Reference proteome</keyword>
<dbReference type="Gene3D" id="2.60.40.420">
    <property type="entry name" value="Cupredoxins - blue copper proteins"/>
    <property type="match status" value="1"/>
</dbReference>
<dbReference type="Pfam" id="PF13473">
    <property type="entry name" value="Cupredoxin_1"/>
    <property type="match status" value="1"/>
</dbReference>
<dbReference type="EMBL" id="JBHSWH010000001">
    <property type="protein sequence ID" value="MFC6707675.1"/>
    <property type="molecule type" value="Genomic_DNA"/>
</dbReference>
<dbReference type="RefSeq" id="WP_382404342.1">
    <property type="nucleotide sequence ID" value="NZ_JBHSWH010000001.1"/>
</dbReference>
<feature type="domain" description="EfeO-type cupredoxin-like" evidence="3">
    <location>
        <begin position="60"/>
        <end position="150"/>
    </location>
</feature>
<dbReference type="PANTHER" id="PTHR36507">
    <property type="entry name" value="BLL1555 PROTEIN"/>
    <property type="match status" value="1"/>
</dbReference>
<dbReference type="InterPro" id="IPR008972">
    <property type="entry name" value="Cupredoxin"/>
</dbReference>
<feature type="chain" id="PRO_5045338968" evidence="2">
    <location>
        <begin position="21"/>
        <end position="151"/>
    </location>
</feature>
<feature type="compositionally biased region" description="Low complexity" evidence="1">
    <location>
        <begin position="29"/>
        <end position="64"/>
    </location>
</feature>
<dbReference type="PANTHER" id="PTHR36507:SF1">
    <property type="entry name" value="BLL1555 PROTEIN"/>
    <property type="match status" value="1"/>
</dbReference>
<sequence length="151" mass="15115">MTFRLAAGAVAATCSVILLASCGNGSTGQGASTPAAGGSSTTSAARSTSSMPPAPSSSGSSSAAAKTSVTAKITIKDFKYQVPASVHPGQKITVTNSDDVNHTVTSDKAGLFDDVVPSNGGSKTFTAPTKPGKYSFHCTYHANMHDTLVVS</sequence>
<keyword evidence="2" id="KW-0732">Signal</keyword>
<feature type="region of interest" description="Disordered" evidence="1">
    <location>
        <begin position="28"/>
        <end position="64"/>
    </location>
</feature>
<dbReference type="InterPro" id="IPR028096">
    <property type="entry name" value="EfeO_Cupredoxin"/>
</dbReference>
<dbReference type="Proteomes" id="UP001596298">
    <property type="component" value="Unassembled WGS sequence"/>
</dbReference>
<reference evidence="5" key="1">
    <citation type="journal article" date="2019" name="Int. J. Syst. Evol. Microbiol.">
        <title>The Global Catalogue of Microorganisms (GCM) 10K type strain sequencing project: providing services to taxonomists for standard genome sequencing and annotation.</title>
        <authorList>
            <consortium name="The Broad Institute Genomics Platform"/>
            <consortium name="The Broad Institute Genome Sequencing Center for Infectious Disease"/>
            <person name="Wu L."/>
            <person name="Ma J."/>
        </authorList>
    </citation>
    <scope>NUCLEOTIDE SEQUENCE [LARGE SCALE GENOMIC DNA]</scope>
    <source>
        <strain evidence="5">CCUG 58127</strain>
    </source>
</reference>
<evidence type="ECO:0000256" key="1">
    <source>
        <dbReference type="SAM" id="MobiDB-lite"/>
    </source>
</evidence>